<dbReference type="SUPFAM" id="SSF89796">
    <property type="entry name" value="CoA-transferase family III (CaiB/BaiF)"/>
    <property type="match status" value="1"/>
</dbReference>
<name>A0AAE3LU65_9RHOB</name>
<evidence type="ECO:0000313" key="2">
    <source>
        <dbReference type="EMBL" id="MCV6822990.1"/>
    </source>
</evidence>
<dbReference type="RefSeq" id="WP_263951819.1">
    <property type="nucleotide sequence ID" value="NZ_JAOYFC010000001.1"/>
</dbReference>
<dbReference type="Gene3D" id="3.40.50.10540">
    <property type="entry name" value="Crotonobetainyl-coa:carnitine coa-transferase, domain 1"/>
    <property type="match status" value="1"/>
</dbReference>
<dbReference type="InterPro" id="IPR003673">
    <property type="entry name" value="CoA-Trfase_fam_III"/>
</dbReference>
<dbReference type="AlphaFoldDB" id="A0AAE3LU65"/>
<accession>A0AAE3LU65</accession>
<reference evidence="2" key="1">
    <citation type="submission" date="2022-10" db="EMBL/GenBank/DDBJ databases">
        <authorList>
            <person name="Yue Y."/>
        </authorList>
    </citation>
    <scope>NUCLEOTIDE SEQUENCE</scope>
    <source>
        <strain evidence="2">Z654</strain>
    </source>
</reference>
<proteinExistence type="predicted"/>
<dbReference type="Pfam" id="PF02515">
    <property type="entry name" value="CoA_transf_3"/>
    <property type="match status" value="1"/>
</dbReference>
<dbReference type="PANTHER" id="PTHR48207">
    <property type="entry name" value="SUCCINATE--HYDROXYMETHYLGLUTARATE COA-TRANSFERASE"/>
    <property type="match status" value="1"/>
</dbReference>
<dbReference type="GO" id="GO:0008410">
    <property type="term" value="F:CoA-transferase activity"/>
    <property type="evidence" value="ECO:0007669"/>
    <property type="project" value="TreeGrafter"/>
</dbReference>
<dbReference type="PANTHER" id="PTHR48207:SF4">
    <property type="entry name" value="BLL6097 PROTEIN"/>
    <property type="match status" value="1"/>
</dbReference>
<dbReference type="Gene3D" id="3.30.1540.10">
    <property type="entry name" value="formyl-coa transferase, domain 3"/>
    <property type="match status" value="1"/>
</dbReference>
<evidence type="ECO:0000256" key="1">
    <source>
        <dbReference type="ARBA" id="ARBA00022679"/>
    </source>
</evidence>
<keyword evidence="3" id="KW-1185">Reference proteome</keyword>
<sequence length="414" mass="44721">MKDQTMTDTATNTRAPLEGLKVLDLTIAMAGPLCTQRMGEMGAEIIKIEAPGGGDFSRHAPMAGITKFGDATCFVTLNQNKKSLVLDLKSDAGREVLYRLVEQADVLIQNFRPRVAKKLGIEYQTLREINPRLVYGSVSGYGEDGPMKDRPGQDLLLQSFTGLTMNGGKAGELPQASPLYMVDVSASHMVCEGVLAALVARSITGVGQEVKVTMLSAIMEMQCQEIMSYITADAPPKRGTSPQVSIYQEPPYGIYKCSEGFLSIAQADLDVLAEVLKLPKLSDMKLARPEQSNGDAVAEWRDDIYAELAALFLTNTATHWDALLAPLGVWCVVVNDYDSFLNHPQTQDKLIEVEHPVGGKYTAVAPAISFSDNPKPSVKHAPQYGADTVDILASFGFSGDEISTLAENKTVIAG</sequence>
<dbReference type="InterPro" id="IPR023606">
    <property type="entry name" value="CoA-Trfase_III_dom_1_sf"/>
</dbReference>
<gene>
    <name evidence="2" type="ORF">OH136_00360</name>
</gene>
<dbReference type="EMBL" id="JAOYFC010000001">
    <property type="protein sequence ID" value="MCV6822990.1"/>
    <property type="molecule type" value="Genomic_DNA"/>
</dbReference>
<dbReference type="InterPro" id="IPR050483">
    <property type="entry name" value="CoA-transferase_III_domain"/>
</dbReference>
<keyword evidence="1 2" id="KW-0808">Transferase</keyword>
<organism evidence="2 3">
    <name type="scientific">Halocynthiibacter halioticoli</name>
    <dbReference type="NCBI Taxonomy" id="2986804"/>
    <lineage>
        <taxon>Bacteria</taxon>
        <taxon>Pseudomonadati</taxon>
        <taxon>Pseudomonadota</taxon>
        <taxon>Alphaproteobacteria</taxon>
        <taxon>Rhodobacterales</taxon>
        <taxon>Paracoccaceae</taxon>
        <taxon>Halocynthiibacter</taxon>
    </lineage>
</organism>
<dbReference type="InterPro" id="IPR044855">
    <property type="entry name" value="CoA-Trfase_III_dom3_sf"/>
</dbReference>
<evidence type="ECO:0000313" key="3">
    <source>
        <dbReference type="Proteomes" id="UP001208041"/>
    </source>
</evidence>
<comment type="caution">
    <text evidence="2">The sequence shown here is derived from an EMBL/GenBank/DDBJ whole genome shotgun (WGS) entry which is preliminary data.</text>
</comment>
<protein>
    <submittedName>
        <fullName evidence="2">CoA transferase</fullName>
    </submittedName>
</protein>
<dbReference type="Proteomes" id="UP001208041">
    <property type="component" value="Unassembled WGS sequence"/>
</dbReference>